<name>A0AAD7RRA8_9TELE</name>
<dbReference type="Proteomes" id="UP001221898">
    <property type="component" value="Unassembled WGS sequence"/>
</dbReference>
<keyword evidence="3" id="KW-1185">Reference proteome</keyword>
<dbReference type="EMBL" id="JAINUG010000191">
    <property type="protein sequence ID" value="KAJ8388683.1"/>
    <property type="molecule type" value="Genomic_DNA"/>
</dbReference>
<feature type="compositionally biased region" description="Acidic residues" evidence="1">
    <location>
        <begin position="1"/>
        <end position="10"/>
    </location>
</feature>
<protein>
    <submittedName>
        <fullName evidence="2">Uncharacterized protein</fullName>
    </submittedName>
</protein>
<evidence type="ECO:0000313" key="2">
    <source>
        <dbReference type="EMBL" id="KAJ8388683.1"/>
    </source>
</evidence>
<proteinExistence type="predicted"/>
<dbReference type="AlphaFoldDB" id="A0AAD7RRA8"/>
<reference evidence="2" key="1">
    <citation type="journal article" date="2023" name="Science">
        <title>Genome structures resolve the early diversification of teleost fishes.</title>
        <authorList>
            <person name="Parey E."/>
            <person name="Louis A."/>
            <person name="Montfort J."/>
            <person name="Bouchez O."/>
            <person name="Roques C."/>
            <person name="Iampietro C."/>
            <person name="Lluch J."/>
            <person name="Castinel A."/>
            <person name="Donnadieu C."/>
            <person name="Desvignes T."/>
            <person name="Floi Bucao C."/>
            <person name="Jouanno E."/>
            <person name="Wen M."/>
            <person name="Mejri S."/>
            <person name="Dirks R."/>
            <person name="Jansen H."/>
            <person name="Henkel C."/>
            <person name="Chen W.J."/>
            <person name="Zahm M."/>
            <person name="Cabau C."/>
            <person name="Klopp C."/>
            <person name="Thompson A.W."/>
            <person name="Robinson-Rechavi M."/>
            <person name="Braasch I."/>
            <person name="Lecointre G."/>
            <person name="Bobe J."/>
            <person name="Postlethwait J.H."/>
            <person name="Berthelot C."/>
            <person name="Roest Crollius H."/>
            <person name="Guiguen Y."/>
        </authorList>
    </citation>
    <scope>NUCLEOTIDE SEQUENCE</scope>
    <source>
        <strain evidence="2">NC1722</strain>
    </source>
</reference>
<organism evidence="2 3">
    <name type="scientific">Aldrovandia affinis</name>
    <dbReference type="NCBI Taxonomy" id="143900"/>
    <lineage>
        <taxon>Eukaryota</taxon>
        <taxon>Metazoa</taxon>
        <taxon>Chordata</taxon>
        <taxon>Craniata</taxon>
        <taxon>Vertebrata</taxon>
        <taxon>Euteleostomi</taxon>
        <taxon>Actinopterygii</taxon>
        <taxon>Neopterygii</taxon>
        <taxon>Teleostei</taxon>
        <taxon>Notacanthiformes</taxon>
        <taxon>Halosauridae</taxon>
        <taxon>Aldrovandia</taxon>
    </lineage>
</organism>
<feature type="region of interest" description="Disordered" evidence="1">
    <location>
        <begin position="1"/>
        <end position="105"/>
    </location>
</feature>
<gene>
    <name evidence="2" type="ORF">AAFF_G00130920</name>
</gene>
<evidence type="ECO:0000256" key="1">
    <source>
        <dbReference type="SAM" id="MobiDB-lite"/>
    </source>
</evidence>
<evidence type="ECO:0000313" key="3">
    <source>
        <dbReference type="Proteomes" id="UP001221898"/>
    </source>
</evidence>
<feature type="compositionally biased region" description="Gly residues" evidence="1">
    <location>
        <begin position="128"/>
        <end position="139"/>
    </location>
</feature>
<comment type="caution">
    <text evidence="2">The sequence shown here is derived from an EMBL/GenBank/DDBJ whole genome shotgun (WGS) entry which is preliminary data.</text>
</comment>
<sequence>MVPDAAEEVAEQMAKAARAPSVIDTSPRRACTPRTADNRRTHRRSIRPESAGPPAPAHPRAIRRRGSVATGNRPSSLQRRAIRSGDTSGLPRESRDTSVSLLPSPLASDSVVFGATFVARRVRRATAGRGGGCRGGVGRGVNWSGRVRPSANQ</sequence>
<feature type="region of interest" description="Disordered" evidence="1">
    <location>
        <begin position="127"/>
        <end position="153"/>
    </location>
</feature>
<feature type="compositionally biased region" description="Polar residues" evidence="1">
    <location>
        <begin position="69"/>
        <end position="78"/>
    </location>
</feature>
<accession>A0AAD7RRA8</accession>